<dbReference type="Proteomes" id="UP001152888">
    <property type="component" value="Unassembled WGS sequence"/>
</dbReference>
<evidence type="ECO:0000313" key="2">
    <source>
        <dbReference type="Proteomes" id="UP001152888"/>
    </source>
</evidence>
<accession>A0A9P0PRK7</accession>
<sequence>MKPNRTKILEKNTKPKTNLIFRYTGYSLNYTKVWRHSNFFVFCSTVFKHFAIALSLTKMPTVRPAPMSDMDLSYLGFKNLRYYKI</sequence>
<proteinExistence type="predicted"/>
<gene>
    <name evidence="1" type="ORF">ACAOBT_LOCUS23131</name>
</gene>
<evidence type="ECO:0000313" key="1">
    <source>
        <dbReference type="EMBL" id="CAH1996273.1"/>
    </source>
</evidence>
<comment type="caution">
    <text evidence="1">The sequence shown here is derived from an EMBL/GenBank/DDBJ whole genome shotgun (WGS) entry which is preliminary data.</text>
</comment>
<reference evidence="1" key="1">
    <citation type="submission" date="2022-03" db="EMBL/GenBank/DDBJ databases">
        <authorList>
            <person name="Sayadi A."/>
        </authorList>
    </citation>
    <scope>NUCLEOTIDE SEQUENCE</scope>
</reference>
<protein>
    <submittedName>
        <fullName evidence="1">Uncharacterized protein</fullName>
    </submittedName>
</protein>
<organism evidence="1 2">
    <name type="scientific">Acanthoscelides obtectus</name>
    <name type="common">Bean weevil</name>
    <name type="synonym">Bruchus obtectus</name>
    <dbReference type="NCBI Taxonomy" id="200917"/>
    <lineage>
        <taxon>Eukaryota</taxon>
        <taxon>Metazoa</taxon>
        <taxon>Ecdysozoa</taxon>
        <taxon>Arthropoda</taxon>
        <taxon>Hexapoda</taxon>
        <taxon>Insecta</taxon>
        <taxon>Pterygota</taxon>
        <taxon>Neoptera</taxon>
        <taxon>Endopterygota</taxon>
        <taxon>Coleoptera</taxon>
        <taxon>Polyphaga</taxon>
        <taxon>Cucujiformia</taxon>
        <taxon>Chrysomeloidea</taxon>
        <taxon>Chrysomelidae</taxon>
        <taxon>Bruchinae</taxon>
        <taxon>Bruchini</taxon>
        <taxon>Acanthoscelides</taxon>
    </lineage>
</organism>
<dbReference type="EMBL" id="CAKOFQ010007256">
    <property type="protein sequence ID" value="CAH1996273.1"/>
    <property type="molecule type" value="Genomic_DNA"/>
</dbReference>
<dbReference type="AlphaFoldDB" id="A0A9P0PRK7"/>
<keyword evidence="2" id="KW-1185">Reference proteome</keyword>
<name>A0A9P0PRK7_ACAOB</name>